<dbReference type="Pfam" id="PF01865">
    <property type="entry name" value="PhoU_div"/>
    <property type="match status" value="1"/>
</dbReference>
<dbReference type="InterPro" id="IPR038078">
    <property type="entry name" value="PhoU-like_sf"/>
</dbReference>
<dbReference type="Proteomes" id="UP000468901">
    <property type="component" value="Unassembled WGS sequence"/>
</dbReference>
<keyword evidence="3" id="KW-1185">Reference proteome</keyword>
<dbReference type="Gene3D" id="1.20.58.220">
    <property type="entry name" value="Phosphate transport system protein phou homolog 2, domain 2"/>
    <property type="match status" value="1"/>
</dbReference>
<comment type="caution">
    <text evidence="2">The sequence shown here is derived from an EMBL/GenBank/DDBJ whole genome shotgun (WGS) entry which is preliminary data.</text>
</comment>
<proteinExistence type="inferred from homology"/>
<dbReference type="InterPro" id="IPR018445">
    <property type="entry name" value="Put_Phosphate_transp_reg"/>
</dbReference>
<comment type="similarity">
    <text evidence="1">Belongs to the UPF0111 family.</text>
</comment>
<accession>A0A6N6VJA7</accession>
<dbReference type="EMBL" id="WESC01000004">
    <property type="protein sequence ID" value="KAB7741161.1"/>
    <property type="molecule type" value="Genomic_DNA"/>
</dbReference>
<reference evidence="2 3" key="1">
    <citation type="submission" date="2019-09" db="EMBL/GenBank/DDBJ databases">
        <title>Parvibaculum sedimenti sp. nov., isolated from sediment.</title>
        <authorList>
            <person name="Wang Y."/>
        </authorList>
    </citation>
    <scope>NUCLEOTIDE SEQUENCE [LARGE SCALE GENOMIC DNA]</scope>
    <source>
        <strain evidence="2 3">HXT-9</strain>
    </source>
</reference>
<dbReference type="RefSeq" id="WP_152215134.1">
    <property type="nucleotide sequence ID" value="NZ_WESC01000004.1"/>
</dbReference>
<sequence>MPVKSLMMDELGERALLLPDQLSEALTANDRVKFLLTLMQTAERRADRPDGPMPDLSAERRAAGLADATLDRSLADVRREADGALYLPGAAALRQAVLDGIAAMRSPLVLAGLPANEDFAAREAALSAALPSFDGDRVPAGVVDAITSAERARGDSLHILVMDLHKALNALQGELSEESIEGARVWRIDEADRSLVAAFMRGLNETAPLKFDHPGLGTTATRAAARLVIQNDIGTNDAHVLVIHVEGLAVTLTYTDIHVQRAAFFQSLFKPFGVRWDDTRTRQGEQVNEKENYYLCLGRYDAPDRASLERYLGFLGSRIVFLIDWNHTRKLLREFLRKPDGVRLLKWAAEQNIGHRGFLKLGGEQLLYEAIEFAQQTLRYGEKLHEALGAEQALDYLKFVLRVSTEGLLQGRSERFIRDEVKTELARRFHGAQQSLLSLASSHAALVFELATGLRDGLFAFSEGRANLDAAATRAQHWEQEADGLVTRVRSLVRRMHKPEVYSDLLHEADDVADALEEAAFVASFLPKFEMSPELLVPVGRLADLLVEGAQEMVKMFEAAGQVRRDGAREDFDDFLEAVDRLIRIEHETDKVEREARGLLLMQAPDFRVHQLVGTLARLLEEAADALSRTALKLRDHLVNDVMAG</sequence>
<name>A0A6N6VJA7_9HYPH</name>
<evidence type="ECO:0000313" key="3">
    <source>
        <dbReference type="Proteomes" id="UP000468901"/>
    </source>
</evidence>
<evidence type="ECO:0000256" key="1">
    <source>
        <dbReference type="ARBA" id="ARBA00008591"/>
    </source>
</evidence>
<evidence type="ECO:0000313" key="2">
    <source>
        <dbReference type="EMBL" id="KAB7741161.1"/>
    </source>
</evidence>
<organism evidence="2 3">
    <name type="scientific">Parvibaculum sedimenti</name>
    <dbReference type="NCBI Taxonomy" id="2608632"/>
    <lineage>
        <taxon>Bacteria</taxon>
        <taxon>Pseudomonadati</taxon>
        <taxon>Pseudomonadota</taxon>
        <taxon>Alphaproteobacteria</taxon>
        <taxon>Hyphomicrobiales</taxon>
        <taxon>Parvibaculaceae</taxon>
        <taxon>Parvibaculum</taxon>
    </lineage>
</organism>
<dbReference type="AlphaFoldDB" id="A0A6N6VJA7"/>
<gene>
    <name evidence="2" type="ORF">F2P47_05280</name>
</gene>
<protein>
    <submittedName>
        <fullName evidence="2">DUF47 family protein</fullName>
    </submittedName>
</protein>